<dbReference type="eggNOG" id="arCOG08931">
    <property type="taxonomic scope" value="Archaea"/>
</dbReference>
<feature type="region of interest" description="Disordered" evidence="1">
    <location>
        <begin position="1"/>
        <end position="20"/>
    </location>
</feature>
<dbReference type="OrthoDB" id="157291at2157"/>
<dbReference type="Proteomes" id="UP000011688">
    <property type="component" value="Unassembled WGS sequence"/>
</dbReference>
<comment type="caution">
    <text evidence="2">The sequence shown here is derived from an EMBL/GenBank/DDBJ whole genome shotgun (WGS) entry which is preliminary data.</text>
</comment>
<protein>
    <recommendedName>
        <fullName evidence="4">PRC-barrel domain-containing protein</fullName>
    </recommendedName>
</protein>
<proteinExistence type="predicted"/>
<dbReference type="AlphaFoldDB" id="L9X6B2"/>
<keyword evidence="3" id="KW-1185">Reference proteome</keyword>
<evidence type="ECO:0000313" key="3">
    <source>
        <dbReference type="Proteomes" id="UP000011688"/>
    </source>
</evidence>
<dbReference type="PATRIC" id="fig|1227497.3.peg.2203"/>
<gene>
    <name evidence="2" type="ORF">C491_10684</name>
</gene>
<reference evidence="2 3" key="1">
    <citation type="journal article" date="2014" name="PLoS Genet.">
        <title>Phylogenetically driven sequencing of extremely halophilic archaea reveals strategies for static and dynamic osmo-response.</title>
        <authorList>
            <person name="Becker E.A."/>
            <person name="Seitzer P.M."/>
            <person name="Tritt A."/>
            <person name="Larsen D."/>
            <person name="Krusor M."/>
            <person name="Yao A.I."/>
            <person name="Wu D."/>
            <person name="Madern D."/>
            <person name="Eisen J.A."/>
            <person name="Darling A.E."/>
            <person name="Facciotti M.T."/>
        </authorList>
    </citation>
    <scope>NUCLEOTIDE SEQUENCE [LARGE SCALE GENOMIC DNA]</scope>
    <source>
        <strain evidence="2 3">DSM 10524</strain>
    </source>
</reference>
<dbReference type="RefSeq" id="WP_005556015.1">
    <property type="nucleotide sequence ID" value="NZ_AOIB01000024.1"/>
</dbReference>
<sequence length="393" mass="44367">MRDDTPPSESDRRRITTDPERIREWAEARNAVPVTVHADEGSGYSFARRDDLGADRETYTWEEFLERFGDEDLVFVYRGDEPTGEGLGEFDLVDRETALERAARDRSDLEDELRREGTVTTEVRAREGAETRSVERDALESEVVDTEIVDRELVGSELLDRTVVDTEFVGDDVVEVTADESRLETIEEVERYTVESRVADGDGERDDAQIDGTVLLEAVRRAILDGDVLSSEASVDEIVDRKLLRSEHMAGPLVRSELFEHRTAEERVDERIRRRFALEDTELLDSAVVDSDVLEGEFVDAAEYEATAADGVAELSEDDRGKDVVDERGEQVGIVTDVEGGVAYVDPEPGLTDRLKAKLNWLERDDDDRPLERGQLDEITDDELVVRRGLENE</sequence>
<name>L9X6B2_9EURY</name>
<organism evidence="2 3">
    <name type="scientific">Natronococcus amylolyticus DSM 10524</name>
    <dbReference type="NCBI Taxonomy" id="1227497"/>
    <lineage>
        <taxon>Archaea</taxon>
        <taxon>Methanobacteriati</taxon>
        <taxon>Methanobacteriota</taxon>
        <taxon>Stenosarchaea group</taxon>
        <taxon>Halobacteria</taxon>
        <taxon>Halobacteriales</taxon>
        <taxon>Natrialbaceae</taxon>
        <taxon>Natronococcus</taxon>
    </lineage>
</organism>
<dbReference type="EMBL" id="AOIB01000024">
    <property type="protein sequence ID" value="ELY57245.1"/>
    <property type="molecule type" value="Genomic_DNA"/>
</dbReference>
<evidence type="ECO:0000313" key="2">
    <source>
        <dbReference type="EMBL" id="ELY57245.1"/>
    </source>
</evidence>
<evidence type="ECO:0008006" key="4">
    <source>
        <dbReference type="Google" id="ProtNLM"/>
    </source>
</evidence>
<accession>L9X6B2</accession>
<evidence type="ECO:0000256" key="1">
    <source>
        <dbReference type="SAM" id="MobiDB-lite"/>
    </source>
</evidence>
<dbReference type="STRING" id="1227497.C491_10684"/>